<evidence type="ECO:0000256" key="4">
    <source>
        <dbReference type="ARBA" id="ARBA00046271"/>
    </source>
</evidence>
<evidence type="ECO:0000256" key="3">
    <source>
        <dbReference type="ARBA" id="ARBA00023140"/>
    </source>
</evidence>
<keyword evidence="2" id="KW-0472">Membrane</keyword>
<sequence length="286" mass="33195">MSTNDKAFLLSMNVEKFVRFNSNTVHADKFYKTIGYGLDAVGHLFAHLTQQETNTSQGLQAIASNISMARYVIRFTGGFESYVAWKNQSWCYGDDDEYVRRLVSFQALSMIMYYPLEHLSYLGFIAPKLLNIDAMKYSRQSCRMWGVYILLDVYANALRIRALMVKEKQILELQDLTDEERSTQVASIQARRRELYYVQVRNLFYAGPCIHWSLQQGFLSDRLVGFLCAAEAIVGLWRSWVNTKILSNDIQPPLTFKKDQLFLHWIRHRLHQIAAITTPTSCKMKN</sequence>
<dbReference type="EMBL" id="CAKLCB010000265">
    <property type="protein sequence ID" value="CAH0518660.1"/>
    <property type="molecule type" value="Genomic_DNA"/>
</dbReference>
<comment type="caution">
    <text evidence="5">The sequence shown here is derived from an EMBL/GenBank/DDBJ whole genome shotgun (WGS) entry which is preliminary data.</text>
</comment>
<evidence type="ECO:0000313" key="5">
    <source>
        <dbReference type="EMBL" id="CAH0518660.1"/>
    </source>
</evidence>
<evidence type="ECO:0000256" key="2">
    <source>
        <dbReference type="ARBA" id="ARBA00023136"/>
    </source>
</evidence>
<evidence type="ECO:0000256" key="1">
    <source>
        <dbReference type="ARBA" id="ARBA00022593"/>
    </source>
</evidence>
<protein>
    <recommendedName>
        <fullName evidence="7">Peroxisomal membrane protein PEX16</fullName>
    </recommendedName>
</protein>
<organism evidence="5 6">
    <name type="scientific">Peronospora belbahrii</name>
    <dbReference type="NCBI Taxonomy" id="622444"/>
    <lineage>
        <taxon>Eukaryota</taxon>
        <taxon>Sar</taxon>
        <taxon>Stramenopiles</taxon>
        <taxon>Oomycota</taxon>
        <taxon>Peronosporomycetes</taxon>
        <taxon>Peronosporales</taxon>
        <taxon>Peronosporaceae</taxon>
        <taxon>Peronospora</taxon>
    </lineage>
</organism>
<keyword evidence="6" id="KW-1185">Reference proteome</keyword>
<name>A0ABN8CZX6_9STRA</name>
<keyword evidence="1" id="KW-0962">Peroxisome biogenesis</keyword>
<dbReference type="InterPro" id="IPR008733">
    <property type="entry name" value="PEX11"/>
</dbReference>
<comment type="subcellular location">
    <subcellularLocation>
        <location evidence="4">Peroxisome membrane</location>
    </subcellularLocation>
</comment>
<dbReference type="Proteomes" id="UP001158986">
    <property type="component" value="Unassembled WGS sequence"/>
</dbReference>
<accession>A0ABN8CZX6</accession>
<evidence type="ECO:0000313" key="6">
    <source>
        <dbReference type="Proteomes" id="UP001158986"/>
    </source>
</evidence>
<keyword evidence="3" id="KW-0576">Peroxisome</keyword>
<dbReference type="PANTHER" id="PTHR12652:SF25">
    <property type="entry name" value="MICROBODY (PEROXISOME) PROLIFERATION PROTEIN PEROXIN 11C (EUROFUNG)"/>
    <property type="match status" value="1"/>
</dbReference>
<proteinExistence type="predicted"/>
<dbReference type="PANTHER" id="PTHR12652">
    <property type="entry name" value="PEROXISOMAL BIOGENESIS FACTOR 11"/>
    <property type="match status" value="1"/>
</dbReference>
<evidence type="ECO:0008006" key="7">
    <source>
        <dbReference type="Google" id="ProtNLM"/>
    </source>
</evidence>
<reference evidence="5 6" key="1">
    <citation type="submission" date="2021-11" db="EMBL/GenBank/DDBJ databases">
        <authorList>
            <person name="Islam A."/>
            <person name="Islam S."/>
            <person name="Flora M.S."/>
            <person name="Rahman M."/>
            <person name="Ziaur R.M."/>
            <person name="Epstein J.H."/>
            <person name="Hassan M."/>
            <person name="Klassen M."/>
            <person name="Woodard K."/>
            <person name="Webb A."/>
            <person name="Webby R.J."/>
            <person name="El Zowalaty M.E."/>
        </authorList>
    </citation>
    <scope>NUCLEOTIDE SEQUENCE [LARGE SCALE GENOMIC DNA]</scope>
    <source>
        <strain evidence="5">Pbs1</strain>
    </source>
</reference>
<dbReference type="Pfam" id="PF05648">
    <property type="entry name" value="PEX11"/>
    <property type="match status" value="1"/>
</dbReference>
<gene>
    <name evidence="5" type="ORF">PBS001_LOCUS5221</name>
</gene>